<dbReference type="AlphaFoldDB" id="A0A6M0QST8"/>
<dbReference type="InterPro" id="IPR015943">
    <property type="entry name" value="WD40/YVTN_repeat-like_dom_sf"/>
</dbReference>
<dbReference type="Pfam" id="PF07433">
    <property type="entry name" value="DUF1513"/>
    <property type="match status" value="1"/>
</dbReference>
<dbReference type="RefSeq" id="WP_164625074.1">
    <property type="nucleotide sequence ID" value="NZ_JAAIVJ010000004.1"/>
</dbReference>
<comment type="caution">
    <text evidence="2">The sequence shown here is derived from an EMBL/GenBank/DDBJ whole genome shotgun (WGS) entry which is preliminary data.</text>
</comment>
<dbReference type="InterPro" id="IPR008311">
    <property type="entry name" value="UCP028101"/>
</dbReference>
<dbReference type="InterPro" id="IPR006311">
    <property type="entry name" value="TAT_signal"/>
</dbReference>
<keyword evidence="1" id="KW-0732">Signal</keyword>
<proteinExistence type="predicted"/>
<evidence type="ECO:0000313" key="2">
    <source>
        <dbReference type="EMBL" id="NEY90530.1"/>
    </source>
</evidence>
<name>A0A6M0QST8_9RHOB</name>
<evidence type="ECO:0000256" key="1">
    <source>
        <dbReference type="SAM" id="SignalP"/>
    </source>
</evidence>
<organism evidence="2 3">
    <name type="scientific">Tabrizicola oligotrophica</name>
    <dbReference type="NCBI Taxonomy" id="2710650"/>
    <lineage>
        <taxon>Bacteria</taxon>
        <taxon>Pseudomonadati</taxon>
        <taxon>Pseudomonadota</taxon>
        <taxon>Alphaproteobacteria</taxon>
        <taxon>Rhodobacterales</taxon>
        <taxon>Paracoccaceae</taxon>
        <taxon>Tabrizicola</taxon>
    </lineage>
</organism>
<dbReference type="Proteomes" id="UP000477782">
    <property type="component" value="Unassembled WGS sequence"/>
</dbReference>
<reference evidence="2 3" key="1">
    <citation type="submission" date="2020-02" db="EMBL/GenBank/DDBJ databases">
        <authorList>
            <person name="Chen W.-M."/>
        </authorList>
    </citation>
    <scope>NUCLEOTIDE SEQUENCE [LARGE SCALE GENOMIC DNA]</scope>
    <source>
        <strain evidence="2 3">KMS-5</strain>
    </source>
</reference>
<accession>A0A6M0QST8</accession>
<gene>
    <name evidence="2" type="ORF">G4Z14_09495</name>
</gene>
<dbReference type="EMBL" id="JAAIVJ010000004">
    <property type="protein sequence ID" value="NEY90530.1"/>
    <property type="molecule type" value="Genomic_DNA"/>
</dbReference>
<evidence type="ECO:0000313" key="3">
    <source>
        <dbReference type="Proteomes" id="UP000477782"/>
    </source>
</evidence>
<dbReference type="PROSITE" id="PS51318">
    <property type="entry name" value="TAT"/>
    <property type="match status" value="1"/>
</dbReference>
<sequence>MATRRGFLAGLAALALPCPSWADVGAPAFLAAAKAGEDYLLHGLNETGDSLFSLSLPARGHAAAAHPSRPLAVAFARRPGTYAVVIDCRTGTETARLTPPEGRQFNGHGVFSADGATLYTSEVIADGSEGRIGLWETSSFRRIGEWASGGIGPHDMKRLGDRLVVANGGIATDPKDRSKLNIDSMRPNLSLIGPDGGLVEQAELETGLHQNSIRHLALDPAGEVAFAMQWEGDAANPVPLLGLWTPGAPPVLCPAPEAEALRMKGYAGSIAWSGDEIALTSPKGGVAMIFASTGAHLATVERPDICGVAVLAGGGFLASDGAGGLSGLSSKGLVRLSQQALSWDNHLVALG</sequence>
<dbReference type="PIRSF" id="PIRSF028101">
    <property type="entry name" value="UCP028101"/>
    <property type="match status" value="1"/>
</dbReference>
<dbReference type="SUPFAM" id="SSF50969">
    <property type="entry name" value="YVTN repeat-like/Quinoprotein amine dehydrogenase"/>
    <property type="match status" value="1"/>
</dbReference>
<feature type="signal peptide" evidence="1">
    <location>
        <begin position="1"/>
        <end position="22"/>
    </location>
</feature>
<keyword evidence="3" id="KW-1185">Reference proteome</keyword>
<dbReference type="Gene3D" id="2.130.10.10">
    <property type="entry name" value="YVTN repeat-like/Quinoprotein amine dehydrogenase"/>
    <property type="match status" value="1"/>
</dbReference>
<dbReference type="InterPro" id="IPR011044">
    <property type="entry name" value="Quino_amine_DH_bsu"/>
</dbReference>
<feature type="chain" id="PRO_5027101313" evidence="1">
    <location>
        <begin position="23"/>
        <end position="351"/>
    </location>
</feature>
<protein>
    <submittedName>
        <fullName evidence="2">DUF1513 domain-containing protein</fullName>
    </submittedName>
</protein>